<feature type="domain" description="DUF7993" evidence="1">
    <location>
        <begin position="1"/>
        <end position="111"/>
    </location>
</feature>
<keyword evidence="3" id="KW-1185">Reference proteome</keyword>
<accession>A0AA41G016</accession>
<dbReference type="Proteomes" id="UP001166304">
    <property type="component" value="Unassembled WGS sequence"/>
</dbReference>
<proteinExistence type="predicted"/>
<organism evidence="2 3">
    <name type="scientific">Haloarcula salina</name>
    <dbReference type="NCBI Taxonomy" id="1429914"/>
    <lineage>
        <taxon>Archaea</taxon>
        <taxon>Methanobacteriati</taxon>
        <taxon>Methanobacteriota</taxon>
        <taxon>Stenosarchaea group</taxon>
        <taxon>Halobacteria</taxon>
        <taxon>Halobacteriales</taxon>
        <taxon>Haloarculaceae</taxon>
        <taxon>Haloarcula</taxon>
    </lineage>
</organism>
<dbReference type="EMBL" id="JAHQXE010000002">
    <property type="protein sequence ID" value="MBV0901761.1"/>
    <property type="molecule type" value="Genomic_DNA"/>
</dbReference>
<evidence type="ECO:0000259" key="1">
    <source>
        <dbReference type="Pfam" id="PF25956"/>
    </source>
</evidence>
<protein>
    <recommendedName>
        <fullName evidence="1">DUF7993 domain-containing protein</fullName>
    </recommendedName>
</protein>
<evidence type="ECO:0000313" key="2">
    <source>
        <dbReference type="EMBL" id="MBV0901761.1"/>
    </source>
</evidence>
<dbReference type="AlphaFoldDB" id="A0AA41G016"/>
<dbReference type="InterPro" id="IPR058306">
    <property type="entry name" value="DUF7993"/>
</dbReference>
<sequence>MVEDRITDGRRIAQLLASELTGLERGALADVAIVDADTDVEPTPEGAVAYRVTHGESEVAVVRVTPATARLTVRADIRGVPDRDDVTVEGDTLVAHSGAAVKGLVDALVETLDAYSGH</sequence>
<dbReference type="Pfam" id="PF25956">
    <property type="entry name" value="DUF7993"/>
    <property type="match status" value="1"/>
</dbReference>
<dbReference type="RefSeq" id="WP_162412956.1">
    <property type="nucleotide sequence ID" value="NZ_JAHQXE010000002.1"/>
</dbReference>
<gene>
    <name evidence="2" type="ORF">KTS37_08160</name>
</gene>
<name>A0AA41G016_9EURY</name>
<comment type="caution">
    <text evidence="2">The sequence shown here is derived from an EMBL/GenBank/DDBJ whole genome shotgun (WGS) entry which is preliminary data.</text>
</comment>
<evidence type="ECO:0000313" key="3">
    <source>
        <dbReference type="Proteomes" id="UP001166304"/>
    </source>
</evidence>
<reference evidence="2" key="1">
    <citation type="submission" date="2021-06" db="EMBL/GenBank/DDBJ databases">
        <title>New haloarchaea isolates fom saline soil.</title>
        <authorList>
            <person name="Duran-Viseras A."/>
            <person name="Sanchez-Porro C.S."/>
            <person name="Ventosa A."/>
        </authorList>
    </citation>
    <scope>NUCLEOTIDE SEQUENCE</scope>
    <source>
        <strain evidence="2">JCM 18369</strain>
    </source>
</reference>